<proteinExistence type="predicted"/>
<dbReference type="AlphaFoldDB" id="A0A6A5SHU7"/>
<sequence length="210" mass="23376">MTQSLPTISRQIPKMATPDPSKYVMHASKGFSYLVTINVQVTLTALLKQIPPTARDIYREYYRDLMAAKACAQDSANDMVMFVEKGFPKISADYNQLAKLMNEKIDQHEHSYVPLRKRRAAPAKNSRPKAKRIKTGKKLREPKAAILATPESELRATSRSLPLQPAIVDEKEATHLPNLTPPLSAHEPSDVDNAEVAQAQTVIIAPVHDL</sequence>
<organism evidence="2 3">
    <name type="scientific">Clathrospora elynae</name>
    <dbReference type="NCBI Taxonomy" id="706981"/>
    <lineage>
        <taxon>Eukaryota</taxon>
        <taxon>Fungi</taxon>
        <taxon>Dikarya</taxon>
        <taxon>Ascomycota</taxon>
        <taxon>Pezizomycotina</taxon>
        <taxon>Dothideomycetes</taxon>
        <taxon>Pleosporomycetidae</taxon>
        <taxon>Pleosporales</taxon>
        <taxon>Diademaceae</taxon>
        <taxon>Clathrospora</taxon>
    </lineage>
</organism>
<feature type="compositionally biased region" description="Basic residues" evidence="1">
    <location>
        <begin position="118"/>
        <end position="137"/>
    </location>
</feature>
<dbReference type="Proteomes" id="UP000800038">
    <property type="component" value="Unassembled WGS sequence"/>
</dbReference>
<keyword evidence="3" id="KW-1185">Reference proteome</keyword>
<dbReference type="EMBL" id="ML976067">
    <property type="protein sequence ID" value="KAF1940211.1"/>
    <property type="molecule type" value="Genomic_DNA"/>
</dbReference>
<protein>
    <submittedName>
        <fullName evidence="2">Uncharacterized protein</fullName>
    </submittedName>
</protein>
<feature type="region of interest" description="Disordered" evidence="1">
    <location>
        <begin position="118"/>
        <end position="139"/>
    </location>
</feature>
<reference evidence="2" key="1">
    <citation type="journal article" date="2020" name="Stud. Mycol.">
        <title>101 Dothideomycetes genomes: a test case for predicting lifestyles and emergence of pathogens.</title>
        <authorList>
            <person name="Haridas S."/>
            <person name="Albert R."/>
            <person name="Binder M."/>
            <person name="Bloem J."/>
            <person name="Labutti K."/>
            <person name="Salamov A."/>
            <person name="Andreopoulos B."/>
            <person name="Baker S."/>
            <person name="Barry K."/>
            <person name="Bills G."/>
            <person name="Bluhm B."/>
            <person name="Cannon C."/>
            <person name="Castanera R."/>
            <person name="Culley D."/>
            <person name="Daum C."/>
            <person name="Ezra D."/>
            <person name="Gonzalez J."/>
            <person name="Henrissat B."/>
            <person name="Kuo A."/>
            <person name="Liang C."/>
            <person name="Lipzen A."/>
            <person name="Lutzoni F."/>
            <person name="Magnuson J."/>
            <person name="Mondo S."/>
            <person name="Nolan M."/>
            <person name="Ohm R."/>
            <person name="Pangilinan J."/>
            <person name="Park H.-J."/>
            <person name="Ramirez L."/>
            <person name="Alfaro M."/>
            <person name="Sun H."/>
            <person name="Tritt A."/>
            <person name="Yoshinaga Y."/>
            <person name="Zwiers L.-H."/>
            <person name="Turgeon B."/>
            <person name="Goodwin S."/>
            <person name="Spatafora J."/>
            <person name="Crous P."/>
            <person name="Grigoriev I."/>
        </authorList>
    </citation>
    <scope>NUCLEOTIDE SEQUENCE</scope>
    <source>
        <strain evidence="2">CBS 161.51</strain>
    </source>
</reference>
<name>A0A6A5SHU7_9PLEO</name>
<accession>A0A6A5SHU7</accession>
<evidence type="ECO:0000256" key="1">
    <source>
        <dbReference type="SAM" id="MobiDB-lite"/>
    </source>
</evidence>
<dbReference type="OrthoDB" id="3684811at2759"/>
<gene>
    <name evidence="2" type="ORF">EJ02DRAFT_467572</name>
</gene>
<evidence type="ECO:0000313" key="3">
    <source>
        <dbReference type="Proteomes" id="UP000800038"/>
    </source>
</evidence>
<evidence type="ECO:0000313" key="2">
    <source>
        <dbReference type="EMBL" id="KAF1940211.1"/>
    </source>
</evidence>